<reference evidence="1" key="1">
    <citation type="journal article" date="2022" name="bioRxiv">
        <title>Sequencing and chromosome-scale assembly of the giantPleurodeles waltlgenome.</title>
        <authorList>
            <person name="Brown T."/>
            <person name="Elewa A."/>
            <person name="Iarovenko S."/>
            <person name="Subramanian E."/>
            <person name="Araus A.J."/>
            <person name="Petzold A."/>
            <person name="Susuki M."/>
            <person name="Suzuki K.-i.T."/>
            <person name="Hayashi T."/>
            <person name="Toyoda A."/>
            <person name="Oliveira C."/>
            <person name="Osipova E."/>
            <person name="Leigh N.D."/>
            <person name="Simon A."/>
            <person name="Yun M.H."/>
        </authorList>
    </citation>
    <scope>NUCLEOTIDE SEQUENCE</scope>
    <source>
        <strain evidence="1">20211129_DDA</strain>
        <tissue evidence="1">Liver</tissue>
    </source>
</reference>
<dbReference type="Proteomes" id="UP001066276">
    <property type="component" value="Chromosome 5"/>
</dbReference>
<name>A0AAV7RW28_PLEWA</name>
<sequence length="68" mass="7065">MGEAGLCPDKALDPKQKGPPCAPGAAVETCSVQALPVLLPEICREKNIGCCSEAVHLQWLAVGTIHQA</sequence>
<protein>
    <submittedName>
        <fullName evidence="1">Uncharacterized protein</fullName>
    </submittedName>
</protein>
<evidence type="ECO:0000313" key="2">
    <source>
        <dbReference type="Proteomes" id="UP001066276"/>
    </source>
</evidence>
<evidence type="ECO:0000313" key="1">
    <source>
        <dbReference type="EMBL" id="KAJ1156195.1"/>
    </source>
</evidence>
<organism evidence="1 2">
    <name type="scientific">Pleurodeles waltl</name>
    <name type="common">Iberian ribbed newt</name>
    <dbReference type="NCBI Taxonomy" id="8319"/>
    <lineage>
        <taxon>Eukaryota</taxon>
        <taxon>Metazoa</taxon>
        <taxon>Chordata</taxon>
        <taxon>Craniata</taxon>
        <taxon>Vertebrata</taxon>
        <taxon>Euteleostomi</taxon>
        <taxon>Amphibia</taxon>
        <taxon>Batrachia</taxon>
        <taxon>Caudata</taxon>
        <taxon>Salamandroidea</taxon>
        <taxon>Salamandridae</taxon>
        <taxon>Pleurodelinae</taxon>
        <taxon>Pleurodeles</taxon>
    </lineage>
</organism>
<gene>
    <name evidence="1" type="ORF">NDU88_008919</name>
</gene>
<proteinExistence type="predicted"/>
<dbReference type="AlphaFoldDB" id="A0AAV7RW28"/>
<keyword evidence="2" id="KW-1185">Reference proteome</keyword>
<comment type="caution">
    <text evidence="1">The sequence shown here is derived from an EMBL/GenBank/DDBJ whole genome shotgun (WGS) entry which is preliminary data.</text>
</comment>
<dbReference type="EMBL" id="JANPWB010000009">
    <property type="protein sequence ID" value="KAJ1156195.1"/>
    <property type="molecule type" value="Genomic_DNA"/>
</dbReference>
<accession>A0AAV7RW28</accession>